<feature type="domain" description="NAD(P)-binding" evidence="1">
    <location>
        <begin position="7"/>
        <end position="175"/>
    </location>
</feature>
<accession>A0A917S3U0</accession>
<dbReference type="AlphaFoldDB" id="A0A917S3U0"/>
<evidence type="ECO:0000259" key="1">
    <source>
        <dbReference type="Pfam" id="PF13460"/>
    </source>
</evidence>
<dbReference type="InterPro" id="IPR036291">
    <property type="entry name" value="NAD(P)-bd_dom_sf"/>
</dbReference>
<evidence type="ECO:0000313" key="2">
    <source>
        <dbReference type="EMBL" id="GGL55073.1"/>
    </source>
</evidence>
<comment type="caution">
    <text evidence="2">The sequence shown here is derived from an EMBL/GenBank/DDBJ whole genome shotgun (WGS) entry which is preliminary data.</text>
</comment>
<dbReference type="InterPro" id="IPR016040">
    <property type="entry name" value="NAD(P)-bd_dom"/>
</dbReference>
<dbReference type="InterPro" id="IPR051604">
    <property type="entry name" value="Ergot_Alk_Oxidoreductase"/>
</dbReference>
<proteinExistence type="predicted"/>
<dbReference type="Pfam" id="PF13460">
    <property type="entry name" value="NAD_binding_10"/>
    <property type="match status" value="1"/>
</dbReference>
<keyword evidence="3" id="KW-1185">Reference proteome</keyword>
<dbReference type="PANTHER" id="PTHR43162">
    <property type="match status" value="1"/>
</dbReference>
<reference evidence="2" key="2">
    <citation type="submission" date="2020-09" db="EMBL/GenBank/DDBJ databases">
        <authorList>
            <person name="Sun Q."/>
            <person name="Zhou Y."/>
        </authorList>
    </citation>
    <scope>NUCLEOTIDE SEQUENCE</scope>
    <source>
        <strain evidence="2">CGMCC 4.7306</strain>
    </source>
</reference>
<dbReference type="RefSeq" id="WP_188894235.1">
    <property type="nucleotide sequence ID" value="NZ_BMMZ01000002.1"/>
</dbReference>
<dbReference type="PANTHER" id="PTHR43162:SF1">
    <property type="entry name" value="PRESTALK A DIFFERENTIATION PROTEIN A"/>
    <property type="match status" value="1"/>
</dbReference>
<evidence type="ECO:0000313" key="3">
    <source>
        <dbReference type="Proteomes" id="UP000613840"/>
    </source>
</evidence>
<dbReference type="EMBL" id="BMMZ01000002">
    <property type="protein sequence ID" value="GGL55073.1"/>
    <property type="molecule type" value="Genomic_DNA"/>
</dbReference>
<dbReference type="Proteomes" id="UP000613840">
    <property type="component" value="Unassembled WGS sequence"/>
</dbReference>
<protein>
    <submittedName>
        <fullName evidence="2">NmrA family transcriptional regulator</fullName>
    </submittedName>
</protein>
<sequence>MRILVSGATGNVGGALVKQLADADVAVRAVSRRPADAGLPDGVEVVFGDADRPDTIAAAAQDADAAFVMTAGKDSGALRALADAGVRRVVYLSALTVQTRPGFPIGAWQEAAELDLRRLLPESTILRPGQFTSNTLAWRKMVGSGTIYAPFPDVATLMIDPYDIAAVARAVLLDPSGRYLGAAYGLTGAELITTRRRVEILGEVLDRDLQVVEIDRTAARSQMPLPEALADAALELSANPNAAETEILPAVQEILGREPHTFADWVRANRHHFD</sequence>
<dbReference type="SUPFAM" id="SSF51735">
    <property type="entry name" value="NAD(P)-binding Rossmann-fold domains"/>
    <property type="match status" value="1"/>
</dbReference>
<reference evidence="2" key="1">
    <citation type="journal article" date="2014" name="Int. J. Syst. Evol. Microbiol.">
        <title>Complete genome sequence of Corynebacterium casei LMG S-19264T (=DSM 44701T), isolated from a smear-ripened cheese.</title>
        <authorList>
            <consortium name="US DOE Joint Genome Institute (JGI-PGF)"/>
            <person name="Walter F."/>
            <person name="Albersmeier A."/>
            <person name="Kalinowski J."/>
            <person name="Ruckert C."/>
        </authorList>
    </citation>
    <scope>NUCLEOTIDE SEQUENCE</scope>
    <source>
        <strain evidence="2">CGMCC 4.7306</strain>
    </source>
</reference>
<dbReference type="Gene3D" id="3.40.50.720">
    <property type="entry name" value="NAD(P)-binding Rossmann-like Domain"/>
    <property type="match status" value="1"/>
</dbReference>
<name>A0A917S3U0_9ACTN</name>
<gene>
    <name evidence="2" type="ORF">GCM10011575_11870</name>
</gene>
<organism evidence="2 3">
    <name type="scientific">Microlunatus endophyticus</name>
    <dbReference type="NCBI Taxonomy" id="1716077"/>
    <lineage>
        <taxon>Bacteria</taxon>
        <taxon>Bacillati</taxon>
        <taxon>Actinomycetota</taxon>
        <taxon>Actinomycetes</taxon>
        <taxon>Propionibacteriales</taxon>
        <taxon>Propionibacteriaceae</taxon>
        <taxon>Microlunatus</taxon>
    </lineage>
</organism>